<feature type="transmembrane region" description="Helical" evidence="8">
    <location>
        <begin position="168"/>
        <end position="188"/>
    </location>
</feature>
<feature type="transmembrane region" description="Helical" evidence="8">
    <location>
        <begin position="106"/>
        <end position="125"/>
    </location>
</feature>
<evidence type="ECO:0000256" key="7">
    <source>
        <dbReference type="ARBA" id="ARBA00023136"/>
    </source>
</evidence>
<evidence type="ECO:0000256" key="1">
    <source>
        <dbReference type="ARBA" id="ARBA00004651"/>
    </source>
</evidence>
<dbReference type="PANTHER" id="PTHR30472">
    <property type="entry name" value="FERRIC ENTEROBACTIN TRANSPORT SYSTEM PERMEASE PROTEIN"/>
    <property type="match status" value="1"/>
</dbReference>
<feature type="transmembrane region" description="Helical" evidence="8">
    <location>
        <begin position="295"/>
        <end position="312"/>
    </location>
</feature>
<evidence type="ECO:0000256" key="6">
    <source>
        <dbReference type="ARBA" id="ARBA00022989"/>
    </source>
</evidence>
<evidence type="ECO:0000256" key="3">
    <source>
        <dbReference type="ARBA" id="ARBA00022448"/>
    </source>
</evidence>
<sequence>MNKYTPFRMRNSFSFLIDRKSLSINMVFFVLLLGSAIVVIGLGEQFISPLKVVAVLFGNGDPFSTLIVNSFRLPRIIIAMLVGICLAIAGAILQGVVKNPIASPDIIGITGGAAAAVVLFLNLFSTDSGTLTVSIDWLPLAAFTGACIVSILLYLFAWQGGVSPVRMVLVGIGMWAFTKAATTLLLIMGPIHQQSQANIWITGSVYGASWEGVRILFPITLILFFVTIVMIRMINIQEFGEDVATSVGNRVQLSRFFLLLVSTALTGSAVAFGGGISFVGLLAPHIARRLVGSSFGALIPLSAFIGAILVLISDTIGRVVFLPLEIPAGVFTAAVGAPYFIFLLYKQRNVG</sequence>
<accession>A0A1I6A1M2</accession>
<feature type="transmembrane region" description="Helical" evidence="8">
    <location>
        <begin position="137"/>
        <end position="156"/>
    </location>
</feature>
<feature type="transmembrane region" description="Helical" evidence="8">
    <location>
        <begin position="215"/>
        <end position="235"/>
    </location>
</feature>
<dbReference type="CDD" id="cd06550">
    <property type="entry name" value="TM_ABC_iron-siderophores_like"/>
    <property type="match status" value="1"/>
</dbReference>
<feature type="transmembrane region" description="Helical" evidence="8">
    <location>
        <begin position="324"/>
        <end position="345"/>
    </location>
</feature>
<keyword evidence="10" id="KW-1185">Reference proteome</keyword>
<evidence type="ECO:0000256" key="8">
    <source>
        <dbReference type="SAM" id="Phobius"/>
    </source>
</evidence>
<keyword evidence="6 8" id="KW-1133">Transmembrane helix</keyword>
<protein>
    <submittedName>
        <fullName evidence="9">Iron complex transport system permease protein</fullName>
    </submittedName>
</protein>
<feature type="transmembrane region" description="Helical" evidence="8">
    <location>
        <begin position="21"/>
        <end position="42"/>
    </location>
</feature>
<comment type="subcellular location">
    <subcellularLocation>
        <location evidence="1">Cell membrane</location>
        <topology evidence="1">Multi-pass membrane protein</topology>
    </subcellularLocation>
</comment>
<gene>
    <name evidence="9" type="ORF">SAMN02745910_02430</name>
</gene>
<comment type="caution">
    <text evidence="9">The sequence shown here is derived from an EMBL/GenBank/DDBJ whole genome shotgun (WGS) entry which is preliminary data.</text>
</comment>
<proteinExistence type="inferred from homology"/>
<dbReference type="InterPro" id="IPR037294">
    <property type="entry name" value="ABC_BtuC-like"/>
</dbReference>
<evidence type="ECO:0000256" key="5">
    <source>
        <dbReference type="ARBA" id="ARBA00022692"/>
    </source>
</evidence>
<name>A0A1I6A1M2_9BACI</name>
<evidence type="ECO:0000256" key="2">
    <source>
        <dbReference type="ARBA" id="ARBA00007935"/>
    </source>
</evidence>
<dbReference type="GeneID" id="93711082"/>
<keyword evidence="7 8" id="KW-0472">Membrane</keyword>
<dbReference type="PANTHER" id="PTHR30472:SF24">
    <property type="entry name" value="FERRIC ENTEROBACTIN TRANSPORT SYSTEM PERMEASE PROTEIN FEPG"/>
    <property type="match status" value="1"/>
</dbReference>
<reference evidence="9 10" key="1">
    <citation type="submission" date="2016-10" db="EMBL/GenBank/DDBJ databases">
        <authorList>
            <person name="Varghese N."/>
            <person name="Submissions S."/>
        </authorList>
    </citation>
    <scope>NUCLEOTIDE SEQUENCE [LARGE SCALE GENOMIC DNA]</scope>
    <source>
        <strain evidence="9 10">DSM 13796</strain>
    </source>
</reference>
<keyword evidence="5 8" id="KW-0812">Transmembrane</keyword>
<organism evidence="9 10">
    <name type="scientific">Priestia endophytica DSM 13796</name>
    <dbReference type="NCBI Taxonomy" id="1121089"/>
    <lineage>
        <taxon>Bacteria</taxon>
        <taxon>Bacillati</taxon>
        <taxon>Bacillota</taxon>
        <taxon>Bacilli</taxon>
        <taxon>Bacillales</taxon>
        <taxon>Bacillaceae</taxon>
        <taxon>Priestia</taxon>
    </lineage>
</organism>
<dbReference type="Pfam" id="PF01032">
    <property type="entry name" value="FecCD"/>
    <property type="match status" value="1"/>
</dbReference>
<feature type="transmembrane region" description="Helical" evidence="8">
    <location>
        <begin position="76"/>
        <end position="97"/>
    </location>
</feature>
<dbReference type="Proteomes" id="UP000182762">
    <property type="component" value="Unassembled WGS sequence"/>
</dbReference>
<dbReference type="InterPro" id="IPR000522">
    <property type="entry name" value="ABC_transptr_permease_BtuC"/>
</dbReference>
<feature type="transmembrane region" description="Helical" evidence="8">
    <location>
        <begin position="256"/>
        <end position="283"/>
    </location>
</feature>
<keyword evidence="4" id="KW-1003">Cell membrane</keyword>
<evidence type="ECO:0000313" key="10">
    <source>
        <dbReference type="Proteomes" id="UP000182762"/>
    </source>
</evidence>
<evidence type="ECO:0000256" key="4">
    <source>
        <dbReference type="ARBA" id="ARBA00022475"/>
    </source>
</evidence>
<dbReference type="SUPFAM" id="SSF81345">
    <property type="entry name" value="ABC transporter involved in vitamin B12 uptake, BtuC"/>
    <property type="match status" value="1"/>
</dbReference>
<dbReference type="EMBL" id="FOXX01000005">
    <property type="protein sequence ID" value="SFQ62585.1"/>
    <property type="molecule type" value="Genomic_DNA"/>
</dbReference>
<evidence type="ECO:0000313" key="9">
    <source>
        <dbReference type="EMBL" id="SFQ62585.1"/>
    </source>
</evidence>
<dbReference type="Gene3D" id="1.10.3470.10">
    <property type="entry name" value="ABC transporter involved in vitamin B12 uptake, BtuC"/>
    <property type="match status" value="1"/>
</dbReference>
<keyword evidence="3" id="KW-0813">Transport</keyword>
<comment type="similarity">
    <text evidence="2">Belongs to the binding-protein-dependent transport system permease family. FecCD subfamily.</text>
</comment>
<dbReference type="RefSeq" id="WP_061804631.1">
    <property type="nucleotide sequence ID" value="NZ_FOXX01000005.1"/>
</dbReference>